<evidence type="ECO:0000313" key="2">
    <source>
        <dbReference type="EMBL" id="MCW3482944.1"/>
    </source>
</evidence>
<comment type="caution">
    <text evidence="2">The sequence shown here is derived from an EMBL/GenBank/DDBJ whole genome shotgun (WGS) entry which is preliminary data.</text>
</comment>
<organism evidence="2 3">
    <name type="scientific">Chitinophaga nivalis</name>
    <dbReference type="NCBI Taxonomy" id="2991709"/>
    <lineage>
        <taxon>Bacteria</taxon>
        <taxon>Pseudomonadati</taxon>
        <taxon>Bacteroidota</taxon>
        <taxon>Chitinophagia</taxon>
        <taxon>Chitinophagales</taxon>
        <taxon>Chitinophagaceae</taxon>
        <taxon>Chitinophaga</taxon>
    </lineage>
</organism>
<keyword evidence="1" id="KW-0732">Signal</keyword>
<reference evidence="2 3" key="1">
    <citation type="submission" date="2022-10" db="EMBL/GenBank/DDBJ databases">
        <title>Chitinophaga nivalis PC15 sp. nov., isolated from Pyeongchang county, South Korea.</title>
        <authorList>
            <person name="Trinh H.N."/>
        </authorList>
    </citation>
    <scope>NUCLEOTIDE SEQUENCE [LARGE SCALE GENOMIC DNA]</scope>
    <source>
        <strain evidence="2 3">PC14</strain>
    </source>
</reference>
<evidence type="ECO:0008006" key="4">
    <source>
        <dbReference type="Google" id="ProtNLM"/>
    </source>
</evidence>
<protein>
    <recommendedName>
        <fullName evidence="4">Lipoprotein</fullName>
    </recommendedName>
</protein>
<feature type="signal peptide" evidence="1">
    <location>
        <begin position="1"/>
        <end position="20"/>
    </location>
</feature>
<dbReference type="PROSITE" id="PS51257">
    <property type="entry name" value="PROKAR_LIPOPROTEIN"/>
    <property type="match status" value="1"/>
</dbReference>
<evidence type="ECO:0000313" key="3">
    <source>
        <dbReference type="Proteomes" id="UP001207742"/>
    </source>
</evidence>
<feature type="chain" id="PRO_5046192338" description="Lipoprotein" evidence="1">
    <location>
        <begin position="21"/>
        <end position="299"/>
    </location>
</feature>
<evidence type="ECO:0000256" key="1">
    <source>
        <dbReference type="SAM" id="SignalP"/>
    </source>
</evidence>
<proteinExistence type="predicted"/>
<keyword evidence="3" id="KW-1185">Reference proteome</keyword>
<name>A0ABT3IG60_9BACT</name>
<sequence length="299" mass="34552">MKKNLKGLLFALLLLLVACAKNDKVTPETSVPPTVEKQRPGIYPETIIGQGISYKFIYNPDYTVNYIVLQKYFEKKHLDFIYKDGKCVLVKTRKEDGWRGQIDSFVYRGNQVTHYRSYSEFGVIVVTDTHLLTYDDNARLVQVGTKDTLFRGGKDNWLLKYTTFTYKGNNLVYSFDKHHFSAPMEVPSNMDMESINEITYENTPNPIYPFLLKNPMAVWCLGWYPTINTPVSCFPTENNPAAVSHTYFRQKFADYTFKNEFDVEYKADSPTIKKHDFVQSVSSGSAESIVWVYSFLKVK</sequence>
<gene>
    <name evidence="2" type="ORF">OL497_03505</name>
</gene>
<dbReference type="Proteomes" id="UP001207742">
    <property type="component" value="Unassembled WGS sequence"/>
</dbReference>
<accession>A0ABT3IG60</accession>
<dbReference type="RefSeq" id="WP_264727790.1">
    <property type="nucleotide sequence ID" value="NZ_JAPDNR010000001.1"/>
</dbReference>
<dbReference type="EMBL" id="JAPDNS010000001">
    <property type="protein sequence ID" value="MCW3482944.1"/>
    <property type="molecule type" value="Genomic_DNA"/>
</dbReference>